<comment type="caution">
    <text evidence="7">The sequence shown here is derived from an EMBL/GenBank/DDBJ whole genome shotgun (WGS) entry which is preliminary data.</text>
</comment>
<keyword evidence="8" id="KW-1185">Reference proteome</keyword>
<dbReference type="GO" id="GO:0005634">
    <property type="term" value="C:nucleus"/>
    <property type="evidence" value="ECO:0007669"/>
    <property type="project" value="UniProtKB-SubCell"/>
</dbReference>
<dbReference type="PANTHER" id="PTHR10270">
    <property type="entry name" value="SOX TRANSCRIPTION FACTOR"/>
    <property type="match status" value="1"/>
</dbReference>
<proteinExistence type="predicted"/>
<dbReference type="PANTHER" id="PTHR10270:SF317">
    <property type="entry name" value="TRANSCRIPTION FACTOR SOX-15-RELATED"/>
    <property type="match status" value="1"/>
</dbReference>
<feature type="region of interest" description="Disordered" evidence="5">
    <location>
        <begin position="355"/>
        <end position="403"/>
    </location>
</feature>
<reference evidence="7 8" key="1">
    <citation type="submission" date="2024-04" db="EMBL/GenBank/DDBJ databases">
        <authorList>
            <consortium name="Genoscope - CEA"/>
            <person name="William W."/>
        </authorList>
    </citation>
    <scope>NUCLEOTIDE SEQUENCE [LARGE SCALE GENOMIC DNA]</scope>
</reference>
<name>A0AAV2IDR0_LYMST</name>
<feature type="compositionally biased region" description="Basic residues" evidence="5">
    <location>
        <begin position="145"/>
        <end position="156"/>
    </location>
</feature>
<dbReference type="FunFam" id="1.10.30.10:FF:000002">
    <property type="entry name" value="transcription factor Sox-2"/>
    <property type="match status" value="1"/>
</dbReference>
<dbReference type="PROSITE" id="PS50118">
    <property type="entry name" value="HMG_BOX_2"/>
    <property type="match status" value="1"/>
</dbReference>
<feature type="compositionally biased region" description="Low complexity" evidence="5">
    <location>
        <begin position="507"/>
        <end position="518"/>
    </location>
</feature>
<accession>A0AAV2IDR0</accession>
<feature type="compositionally biased region" description="Basic and acidic residues" evidence="5">
    <location>
        <begin position="307"/>
        <end position="319"/>
    </location>
</feature>
<feature type="domain" description="HMG box" evidence="6">
    <location>
        <begin position="75"/>
        <end position="143"/>
    </location>
</feature>
<dbReference type="InterPro" id="IPR050140">
    <property type="entry name" value="SRY-related_HMG-box_TF-like"/>
</dbReference>
<feature type="compositionally biased region" description="Basic and acidic residues" evidence="5">
    <location>
        <begin position="362"/>
        <end position="385"/>
    </location>
</feature>
<dbReference type="SUPFAM" id="SSF47095">
    <property type="entry name" value="HMG-box"/>
    <property type="match status" value="1"/>
</dbReference>
<dbReference type="AlphaFoldDB" id="A0AAV2IDR0"/>
<organism evidence="7 8">
    <name type="scientific">Lymnaea stagnalis</name>
    <name type="common">Great pond snail</name>
    <name type="synonym">Helix stagnalis</name>
    <dbReference type="NCBI Taxonomy" id="6523"/>
    <lineage>
        <taxon>Eukaryota</taxon>
        <taxon>Metazoa</taxon>
        <taxon>Spiralia</taxon>
        <taxon>Lophotrochozoa</taxon>
        <taxon>Mollusca</taxon>
        <taxon>Gastropoda</taxon>
        <taxon>Heterobranchia</taxon>
        <taxon>Euthyneura</taxon>
        <taxon>Panpulmonata</taxon>
        <taxon>Hygrophila</taxon>
        <taxon>Lymnaeoidea</taxon>
        <taxon>Lymnaeidae</taxon>
        <taxon>Lymnaea</taxon>
    </lineage>
</organism>
<feature type="region of interest" description="Disordered" evidence="5">
    <location>
        <begin position="136"/>
        <end position="181"/>
    </location>
</feature>
<dbReference type="CDD" id="cd22032">
    <property type="entry name" value="HMG-box_SoxF"/>
    <property type="match status" value="1"/>
</dbReference>
<feature type="DNA-binding region" description="HMG box" evidence="4">
    <location>
        <begin position="75"/>
        <end position="143"/>
    </location>
</feature>
<dbReference type="InterPro" id="IPR009071">
    <property type="entry name" value="HMG_box_dom"/>
</dbReference>
<dbReference type="Pfam" id="PF00505">
    <property type="entry name" value="HMG_box"/>
    <property type="match status" value="1"/>
</dbReference>
<feature type="compositionally biased region" description="Basic and acidic residues" evidence="5">
    <location>
        <begin position="489"/>
        <end position="505"/>
    </location>
</feature>
<feature type="region of interest" description="Disordered" evidence="5">
    <location>
        <begin position="285"/>
        <end position="321"/>
    </location>
</feature>
<keyword evidence="3 4" id="KW-0539">Nucleus</keyword>
<keyword evidence="2 4" id="KW-0238">DNA-binding</keyword>
<dbReference type="Gene3D" id="1.10.30.10">
    <property type="entry name" value="High mobility group box domain"/>
    <property type="match status" value="1"/>
</dbReference>
<evidence type="ECO:0000256" key="3">
    <source>
        <dbReference type="ARBA" id="ARBA00023242"/>
    </source>
</evidence>
<dbReference type="EMBL" id="CAXITT010000566">
    <property type="protein sequence ID" value="CAL1543630.1"/>
    <property type="molecule type" value="Genomic_DNA"/>
</dbReference>
<sequence length="877" mass="97630">MQASGMVRPPPTVSLTCPFLQSDTVTGVESIPFGQYGVDWHHPISGRLQFTPLDTRGAFLRLQGQGRRETARCRIRRPMNAFMVWAKDERKRLAGENPDIHNAELSKILGKRWKSLRPDQKQPFVDEAERIRVQHTQDYPDYKYRPRRRKLTKRSGVRGGDSPTPSPPDSTSRSELSSPETISASFVKQSAPLSMMSDAQGQGRCSAYPGENIESTLQLEFGPFSQHGAAQSRTRDFIGFYTGKPHFVRMSGVPENMEFGGNQTFFNAKSASYSNLLRRISAEVGDGTASNSSLNSTNGMNSTRSPPEYDRHQSFHRTESSALLTTTFRQEEFSYEMSGQTLQTKNESFQMFGSRDSFLESGPKETKTSRPEDSKMTDSFDDVRQNHNGFSFDPAETYSDKLDNRSASQAEALTCADIYELDQFLEKTFNADLYPSSDGGHLYPSSDGGHLYPSSDGGHLYPSAYGGHLYPSAGGGLYASPNSESPTSYHERDRQASQKTVKEEFESSSSEANLSSPELANLSSPELVRSAETPDTATVLEYGLALDAKYRNECSSTLYPSSTGYRTCEYQNDVTDGCEIFEEVGSTYIRHFNSFTRQESRQTSVCSELSDLSNASDFSESDYQRRRPPYFRQAPVIECDQDAVFESRSRLHTPEVMVANYSNETKQQVSTNFFDTPSLVTPELSHFNTPSILNINKPRSFQREQRGSQQCGSSEHLNLERQPYGSNFQYFMSTEENPFYYCKGNKLAVPSDMVTDQHISTHGNCEHYTGSNSASARGACASQEFGPCQEASPGVSCITDVSVSSVEYRQVVPLYESDSPSDDGRRSHDSSIGGSCVDLSLGDAPDLVYYKAKGRGDPDHRDETSLLISALTQKTML</sequence>
<dbReference type="GO" id="GO:0001228">
    <property type="term" value="F:DNA-binding transcription activator activity, RNA polymerase II-specific"/>
    <property type="evidence" value="ECO:0007669"/>
    <property type="project" value="TreeGrafter"/>
</dbReference>
<evidence type="ECO:0000313" key="7">
    <source>
        <dbReference type="EMBL" id="CAL1543630.1"/>
    </source>
</evidence>
<dbReference type="InterPro" id="IPR036910">
    <property type="entry name" value="HMG_box_dom_sf"/>
</dbReference>
<evidence type="ECO:0000259" key="6">
    <source>
        <dbReference type="PROSITE" id="PS50118"/>
    </source>
</evidence>
<feature type="region of interest" description="Disordered" evidence="5">
    <location>
        <begin position="476"/>
        <end position="531"/>
    </location>
</feature>
<evidence type="ECO:0000256" key="2">
    <source>
        <dbReference type="ARBA" id="ARBA00023125"/>
    </source>
</evidence>
<evidence type="ECO:0000313" key="8">
    <source>
        <dbReference type="Proteomes" id="UP001497497"/>
    </source>
</evidence>
<feature type="compositionally biased region" description="Polar residues" evidence="5">
    <location>
        <begin position="288"/>
        <end position="305"/>
    </location>
</feature>
<evidence type="ECO:0000256" key="4">
    <source>
        <dbReference type="PROSITE-ProRule" id="PRU00267"/>
    </source>
</evidence>
<dbReference type="GO" id="GO:0000978">
    <property type="term" value="F:RNA polymerase II cis-regulatory region sequence-specific DNA binding"/>
    <property type="evidence" value="ECO:0007669"/>
    <property type="project" value="TreeGrafter"/>
</dbReference>
<comment type="subcellular location">
    <subcellularLocation>
        <location evidence="1">Nucleus</location>
    </subcellularLocation>
</comment>
<evidence type="ECO:0000256" key="1">
    <source>
        <dbReference type="ARBA" id="ARBA00004123"/>
    </source>
</evidence>
<protein>
    <recommendedName>
        <fullName evidence="6">HMG box domain-containing protein</fullName>
    </recommendedName>
</protein>
<gene>
    <name evidence="7" type="ORF">GSLYS_00017164001</name>
</gene>
<evidence type="ECO:0000256" key="5">
    <source>
        <dbReference type="SAM" id="MobiDB-lite"/>
    </source>
</evidence>
<dbReference type="SMART" id="SM00398">
    <property type="entry name" value="HMG"/>
    <property type="match status" value="1"/>
</dbReference>
<dbReference type="Proteomes" id="UP001497497">
    <property type="component" value="Unassembled WGS sequence"/>
</dbReference>
<dbReference type="GO" id="GO:0030154">
    <property type="term" value="P:cell differentiation"/>
    <property type="evidence" value="ECO:0007669"/>
    <property type="project" value="TreeGrafter"/>
</dbReference>